<dbReference type="RefSeq" id="WP_345129416.1">
    <property type="nucleotide sequence ID" value="NZ_BAABAT010000013.1"/>
</dbReference>
<organism evidence="7 8">
    <name type="scientific">Dactylosporangium darangshiense</name>
    <dbReference type="NCBI Taxonomy" id="579108"/>
    <lineage>
        <taxon>Bacteria</taxon>
        <taxon>Bacillati</taxon>
        <taxon>Actinomycetota</taxon>
        <taxon>Actinomycetes</taxon>
        <taxon>Micromonosporales</taxon>
        <taxon>Micromonosporaceae</taxon>
        <taxon>Dactylosporangium</taxon>
    </lineage>
</organism>
<evidence type="ECO:0000256" key="1">
    <source>
        <dbReference type="ARBA" id="ARBA00001947"/>
    </source>
</evidence>
<evidence type="ECO:0000313" key="8">
    <source>
        <dbReference type="Proteomes" id="UP001500620"/>
    </source>
</evidence>
<keyword evidence="8" id="KW-1185">Reference proteome</keyword>
<protein>
    <submittedName>
        <fullName evidence="7">Adenosine deaminase</fullName>
    </submittedName>
</protein>
<evidence type="ECO:0000259" key="6">
    <source>
        <dbReference type="Pfam" id="PF00962"/>
    </source>
</evidence>
<keyword evidence="4" id="KW-0378">Hydrolase</keyword>
<dbReference type="PANTHER" id="PTHR43114:SF6">
    <property type="entry name" value="ADENINE DEAMINASE"/>
    <property type="match status" value="1"/>
</dbReference>
<comment type="caution">
    <text evidence="7">The sequence shown here is derived from an EMBL/GenBank/DDBJ whole genome shotgun (WGS) entry which is preliminary data.</text>
</comment>
<dbReference type="EMBL" id="BAABAT010000013">
    <property type="protein sequence ID" value="GAA4252328.1"/>
    <property type="molecule type" value="Genomic_DNA"/>
</dbReference>
<dbReference type="NCBIfam" id="NF006854">
    <property type="entry name" value="PRK09358.3-1"/>
    <property type="match status" value="1"/>
</dbReference>
<keyword evidence="3" id="KW-0479">Metal-binding</keyword>
<evidence type="ECO:0000313" key="7">
    <source>
        <dbReference type="EMBL" id="GAA4252328.1"/>
    </source>
</evidence>
<evidence type="ECO:0000256" key="4">
    <source>
        <dbReference type="ARBA" id="ARBA00022801"/>
    </source>
</evidence>
<accession>A0ABP8DCB4</accession>
<name>A0ABP8DCB4_9ACTN</name>
<keyword evidence="5" id="KW-0862">Zinc</keyword>
<comment type="cofactor">
    <cofactor evidence="1">
        <name>Zn(2+)</name>
        <dbReference type="ChEBI" id="CHEBI:29105"/>
    </cofactor>
</comment>
<gene>
    <name evidence="7" type="ORF">GCM10022255_048380</name>
</gene>
<dbReference type="PANTHER" id="PTHR43114">
    <property type="entry name" value="ADENINE DEAMINASE"/>
    <property type="match status" value="1"/>
</dbReference>
<dbReference type="NCBIfam" id="TIGR01430">
    <property type="entry name" value="aden_deam"/>
    <property type="match status" value="1"/>
</dbReference>
<dbReference type="SUPFAM" id="SSF51556">
    <property type="entry name" value="Metallo-dependent hydrolases"/>
    <property type="match status" value="1"/>
</dbReference>
<feature type="domain" description="Adenosine deaminase" evidence="6">
    <location>
        <begin position="27"/>
        <end position="349"/>
    </location>
</feature>
<reference evidence="8" key="1">
    <citation type="journal article" date="2019" name="Int. J. Syst. Evol. Microbiol.">
        <title>The Global Catalogue of Microorganisms (GCM) 10K type strain sequencing project: providing services to taxonomists for standard genome sequencing and annotation.</title>
        <authorList>
            <consortium name="The Broad Institute Genomics Platform"/>
            <consortium name="The Broad Institute Genome Sequencing Center for Infectious Disease"/>
            <person name="Wu L."/>
            <person name="Ma J."/>
        </authorList>
    </citation>
    <scope>NUCLEOTIDE SEQUENCE [LARGE SCALE GENOMIC DNA]</scope>
    <source>
        <strain evidence="8">JCM 17441</strain>
    </source>
</reference>
<proteinExistence type="inferred from homology"/>
<evidence type="ECO:0000256" key="5">
    <source>
        <dbReference type="ARBA" id="ARBA00022833"/>
    </source>
</evidence>
<dbReference type="InterPro" id="IPR032466">
    <property type="entry name" value="Metal_Hydrolase"/>
</dbReference>
<dbReference type="InterPro" id="IPR006330">
    <property type="entry name" value="Ado/ade_deaminase"/>
</dbReference>
<comment type="similarity">
    <text evidence="2">Belongs to the metallo-dependent hydrolases superfamily. Adenosine and AMP deaminases family.</text>
</comment>
<sequence>MATKGASDAEGEAMRTDDLTDFVAGLPKVELHVHHVGSATPETVARLAERHAGNTPVPADPQRLAEYFTFTDFAHFVDVYLTVVDLIRDAEDVATLTYDIGAGLAAQSVRYAELTLTPYSSIARGIPAEAFCEAVEDARARVARDHGTELRWCFDIPGEAGVPSADVTLETALKQRPDGLVSFGLGGPEQGVPRDQFAPHFAAARAAGLRSVPHAGESTGPATIWDALHHLGAERIGHGIAAARDERLMEHLREHDIPLEVCPTSNACTRSVPSLAEHPLPALVAAGVPVTINSDDPPMFSTTLNQEYLVAAGLLGLDRAGVADLARQGVRYSFLDEPRKAQIIAEIDAYLDAATR</sequence>
<evidence type="ECO:0000256" key="2">
    <source>
        <dbReference type="ARBA" id="ARBA00006676"/>
    </source>
</evidence>
<dbReference type="Pfam" id="PF00962">
    <property type="entry name" value="A_deaminase"/>
    <property type="match status" value="1"/>
</dbReference>
<dbReference type="InterPro" id="IPR001365">
    <property type="entry name" value="A_deaminase_dom"/>
</dbReference>
<dbReference type="Proteomes" id="UP001500620">
    <property type="component" value="Unassembled WGS sequence"/>
</dbReference>
<evidence type="ECO:0000256" key="3">
    <source>
        <dbReference type="ARBA" id="ARBA00022723"/>
    </source>
</evidence>
<dbReference type="Gene3D" id="3.20.20.140">
    <property type="entry name" value="Metal-dependent hydrolases"/>
    <property type="match status" value="1"/>
</dbReference>